<comment type="similarity">
    <text evidence="10">Belongs to the NadD family.</text>
</comment>
<dbReference type="Pfam" id="PF01467">
    <property type="entry name" value="CTP_transf_like"/>
    <property type="match status" value="1"/>
</dbReference>
<dbReference type="AlphaFoldDB" id="A0A0R1KK46"/>
<proteinExistence type="inferred from homology"/>
<evidence type="ECO:0000256" key="10">
    <source>
        <dbReference type="HAMAP-Rule" id="MF_00244"/>
    </source>
</evidence>
<dbReference type="EMBL" id="AZDY01000035">
    <property type="protein sequence ID" value="KRK83724.1"/>
    <property type="molecule type" value="Genomic_DNA"/>
</dbReference>
<comment type="pathway">
    <text evidence="2 10">Cofactor biosynthesis; NAD(+) biosynthesis; deamido-NAD(+) from nicotinate D-ribonucleotide: step 1/1.</text>
</comment>
<evidence type="ECO:0000256" key="4">
    <source>
        <dbReference type="ARBA" id="ARBA00022679"/>
    </source>
</evidence>
<dbReference type="PANTHER" id="PTHR39321:SF3">
    <property type="entry name" value="PHOSPHOPANTETHEINE ADENYLYLTRANSFERASE"/>
    <property type="match status" value="1"/>
</dbReference>
<dbReference type="GO" id="GO:0004515">
    <property type="term" value="F:nicotinate-nucleotide adenylyltransferase activity"/>
    <property type="evidence" value="ECO:0007669"/>
    <property type="project" value="UniProtKB-UniRule"/>
</dbReference>
<evidence type="ECO:0000256" key="9">
    <source>
        <dbReference type="ARBA" id="ARBA00048721"/>
    </source>
</evidence>
<evidence type="ECO:0000313" key="12">
    <source>
        <dbReference type="EMBL" id="KRK83724.1"/>
    </source>
</evidence>
<comment type="function">
    <text evidence="1 10">Catalyzes the reversible adenylation of nicotinate mononucleotide (NaMN) to nicotinic acid adenine dinucleotide (NaAD).</text>
</comment>
<dbReference type="Gene3D" id="3.40.50.620">
    <property type="entry name" value="HUPs"/>
    <property type="match status" value="1"/>
</dbReference>
<evidence type="ECO:0000256" key="5">
    <source>
        <dbReference type="ARBA" id="ARBA00022695"/>
    </source>
</evidence>
<keyword evidence="4 10" id="KW-0808">Transferase</keyword>
<gene>
    <name evidence="10" type="primary">nadD</name>
    <name evidence="12" type="ORF">FC78_GL001306</name>
</gene>
<keyword evidence="6 10" id="KW-0547">Nucleotide-binding</keyword>
<dbReference type="InterPro" id="IPR014729">
    <property type="entry name" value="Rossmann-like_a/b/a_fold"/>
</dbReference>
<dbReference type="SUPFAM" id="SSF52374">
    <property type="entry name" value="Nucleotidylyl transferase"/>
    <property type="match status" value="1"/>
</dbReference>
<evidence type="ECO:0000256" key="6">
    <source>
        <dbReference type="ARBA" id="ARBA00022741"/>
    </source>
</evidence>
<dbReference type="InterPro" id="IPR004821">
    <property type="entry name" value="Cyt_trans-like"/>
</dbReference>
<dbReference type="UniPathway" id="UPA00253">
    <property type="reaction ID" value="UER00332"/>
</dbReference>
<protein>
    <recommendedName>
        <fullName evidence="10">Probable nicotinate-nucleotide adenylyltransferase</fullName>
        <ecNumber evidence="10">2.7.7.18</ecNumber>
    </recommendedName>
    <alternativeName>
        <fullName evidence="10">Deamido-NAD(+) diphosphorylase</fullName>
    </alternativeName>
    <alternativeName>
        <fullName evidence="10">Deamido-NAD(+) pyrophosphorylase</fullName>
    </alternativeName>
    <alternativeName>
        <fullName evidence="10">Nicotinate mononucleotide adenylyltransferase</fullName>
        <shortName evidence="10">NaMN adenylyltransferase</shortName>
    </alternativeName>
</protein>
<evidence type="ECO:0000256" key="2">
    <source>
        <dbReference type="ARBA" id="ARBA00005019"/>
    </source>
</evidence>
<dbReference type="NCBIfam" id="NF000841">
    <property type="entry name" value="PRK00071.1-4"/>
    <property type="match status" value="1"/>
</dbReference>
<dbReference type="GO" id="GO:0009435">
    <property type="term" value="P:NAD+ biosynthetic process"/>
    <property type="evidence" value="ECO:0007669"/>
    <property type="project" value="UniProtKB-UniRule"/>
</dbReference>
<comment type="caution">
    <text evidence="12">The sequence shown here is derived from an EMBL/GenBank/DDBJ whole genome shotgun (WGS) entry which is preliminary data.</text>
</comment>
<dbReference type="CDD" id="cd02165">
    <property type="entry name" value="NMNAT"/>
    <property type="match status" value="1"/>
</dbReference>
<dbReference type="NCBIfam" id="NF000840">
    <property type="entry name" value="PRK00071.1-3"/>
    <property type="match status" value="1"/>
</dbReference>
<keyword evidence="5 10" id="KW-0548">Nucleotidyltransferase</keyword>
<evidence type="ECO:0000313" key="13">
    <source>
        <dbReference type="Proteomes" id="UP000051515"/>
    </source>
</evidence>
<evidence type="ECO:0000256" key="8">
    <source>
        <dbReference type="ARBA" id="ARBA00023027"/>
    </source>
</evidence>
<dbReference type="PANTHER" id="PTHR39321">
    <property type="entry name" value="NICOTINATE-NUCLEOTIDE ADENYLYLTRANSFERASE-RELATED"/>
    <property type="match status" value="1"/>
</dbReference>
<keyword evidence="3 10" id="KW-0662">Pyridine nucleotide biosynthesis</keyword>
<keyword evidence="13" id="KW-1185">Reference proteome</keyword>
<dbReference type="NCBIfam" id="TIGR00125">
    <property type="entry name" value="cyt_tran_rel"/>
    <property type="match status" value="1"/>
</dbReference>
<name>A0A0R1KK46_9LACO</name>
<dbReference type="GO" id="GO:0005524">
    <property type="term" value="F:ATP binding"/>
    <property type="evidence" value="ECO:0007669"/>
    <property type="project" value="UniProtKB-KW"/>
</dbReference>
<evidence type="ECO:0000256" key="7">
    <source>
        <dbReference type="ARBA" id="ARBA00022840"/>
    </source>
</evidence>
<reference evidence="12 13" key="1">
    <citation type="journal article" date="2015" name="Genome Announc.">
        <title>Expanding the biotechnology potential of lactobacilli through comparative genomics of 213 strains and associated genera.</title>
        <authorList>
            <person name="Sun Z."/>
            <person name="Harris H.M."/>
            <person name="McCann A."/>
            <person name="Guo C."/>
            <person name="Argimon S."/>
            <person name="Zhang W."/>
            <person name="Yang X."/>
            <person name="Jeffery I.B."/>
            <person name="Cooney J.C."/>
            <person name="Kagawa T.F."/>
            <person name="Liu W."/>
            <person name="Song Y."/>
            <person name="Salvetti E."/>
            <person name="Wrobel A."/>
            <person name="Rasinkangas P."/>
            <person name="Parkhill J."/>
            <person name="Rea M.C."/>
            <person name="O'Sullivan O."/>
            <person name="Ritari J."/>
            <person name="Douillard F.P."/>
            <person name="Paul Ross R."/>
            <person name="Yang R."/>
            <person name="Briner A.E."/>
            <person name="Felis G.E."/>
            <person name="de Vos W.M."/>
            <person name="Barrangou R."/>
            <person name="Klaenhammer T.R."/>
            <person name="Caufield P.W."/>
            <person name="Cui Y."/>
            <person name="Zhang H."/>
            <person name="O'Toole P.W."/>
        </authorList>
    </citation>
    <scope>NUCLEOTIDE SEQUENCE [LARGE SCALE GENOMIC DNA]</scope>
    <source>
        <strain evidence="12 13">DSM 19674</strain>
    </source>
</reference>
<dbReference type="InterPro" id="IPR005248">
    <property type="entry name" value="NadD/NMNAT"/>
</dbReference>
<keyword evidence="8 10" id="KW-0520">NAD</keyword>
<evidence type="ECO:0000256" key="3">
    <source>
        <dbReference type="ARBA" id="ARBA00022642"/>
    </source>
</evidence>
<dbReference type="STRING" id="1423788.FC78_GL001306"/>
<dbReference type="Proteomes" id="UP000051515">
    <property type="component" value="Unassembled WGS sequence"/>
</dbReference>
<comment type="catalytic activity">
    <reaction evidence="9 10">
        <text>nicotinate beta-D-ribonucleotide + ATP + H(+) = deamido-NAD(+) + diphosphate</text>
        <dbReference type="Rhea" id="RHEA:22860"/>
        <dbReference type="ChEBI" id="CHEBI:15378"/>
        <dbReference type="ChEBI" id="CHEBI:30616"/>
        <dbReference type="ChEBI" id="CHEBI:33019"/>
        <dbReference type="ChEBI" id="CHEBI:57502"/>
        <dbReference type="ChEBI" id="CHEBI:58437"/>
        <dbReference type="EC" id="2.7.7.18"/>
    </reaction>
</comment>
<sequence>MKMDTQKQLLTKAKLEFHSNLPKKHVGILGGTFNPIHLGHLVIAEQVYEQLCLDKVLFLPDKVPPHRGVQKTIPTINSDDRINMIKLAIRDNMHFDLDLTDIHRGGVSYTYETIKLLKEYNPNTEYYFIIGGDMVENLPKWSHIEELRQMVHFVGVCRKGFEKKSKYPILWVNTPELEISSSMIRERVRKGQTIKYLVPDDVAWYINDRGLYND</sequence>
<dbReference type="PATRIC" id="fig|1423788.3.peg.1341"/>
<dbReference type="EC" id="2.7.7.18" evidence="10"/>
<evidence type="ECO:0000256" key="1">
    <source>
        <dbReference type="ARBA" id="ARBA00002324"/>
    </source>
</evidence>
<dbReference type="HAMAP" id="MF_00244">
    <property type="entry name" value="NaMN_adenylyltr"/>
    <property type="match status" value="1"/>
</dbReference>
<evidence type="ECO:0000259" key="11">
    <source>
        <dbReference type="Pfam" id="PF01467"/>
    </source>
</evidence>
<keyword evidence="7 10" id="KW-0067">ATP-binding</keyword>
<organism evidence="12 13">
    <name type="scientific">Companilactobacillus bobalius DSM 19674</name>
    <dbReference type="NCBI Taxonomy" id="1423788"/>
    <lineage>
        <taxon>Bacteria</taxon>
        <taxon>Bacillati</taxon>
        <taxon>Bacillota</taxon>
        <taxon>Bacilli</taxon>
        <taxon>Lactobacillales</taxon>
        <taxon>Lactobacillaceae</taxon>
        <taxon>Companilactobacillus</taxon>
        <taxon>Companilactobacillus bobalius</taxon>
    </lineage>
</organism>
<accession>A0A0R1KK46</accession>
<dbReference type="NCBIfam" id="TIGR00482">
    <property type="entry name" value="nicotinate (nicotinamide) nucleotide adenylyltransferase"/>
    <property type="match status" value="1"/>
</dbReference>
<feature type="domain" description="Cytidyltransferase-like" evidence="11">
    <location>
        <begin position="28"/>
        <end position="187"/>
    </location>
</feature>